<reference evidence="1 2" key="1">
    <citation type="journal article" date="2024" name="BMC Genomics">
        <title>Genome assembly of redclaw crayfish (Cherax quadricarinatus) provides insights into its immune adaptation and hypoxia tolerance.</title>
        <authorList>
            <person name="Liu Z."/>
            <person name="Zheng J."/>
            <person name="Li H."/>
            <person name="Fang K."/>
            <person name="Wang S."/>
            <person name="He J."/>
            <person name="Zhou D."/>
            <person name="Weng S."/>
            <person name="Chi M."/>
            <person name="Gu Z."/>
            <person name="He J."/>
            <person name="Li F."/>
            <person name="Wang M."/>
        </authorList>
    </citation>
    <scope>NUCLEOTIDE SEQUENCE [LARGE SCALE GENOMIC DNA]</scope>
    <source>
        <strain evidence="1">ZL_2023a</strain>
    </source>
</reference>
<name>A0AAW0VRH0_CHEQU</name>
<comment type="caution">
    <text evidence="1">The sequence shown here is derived from an EMBL/GenBank/DDBJ whole genome shotgun (WGS) entry which is preliminary data.</text>
</comment>
<protein>
    <submittedName>
        <fullName evidence="1">Uncharacterized protein</fullName>
    </submittedName>
</protein>
<evidence type="ECO:0000313" key="2">
    <source>
        <dbReference type="Proteomes" id="UP001445076"/>
    </source>
</evidence>
<gene>
    <name evidence="1" type="ORF">OTU49_013722</name>
</gene>
<dbReference type="Gene3D" id="3.40.50.1820">
    <property type="entry name" value="alpha/beta hydrolase"/>
    <property type="match status" value="1"/>
</dbReference>
<dbReference type="AlphaFoldDB" id="A0AAW0VRH0"/>
<keyword evidence="2" id="KW-1185">Reference proteome</keyword>
<sequence>QHEGIFVTRAITNSQKVRDELIHKFQEVGPKAALLFQDGRRSLTLARLAFQHYVGEVKADPDDSEALEKLFGDRFFNIGHDETWLSTSKQQQQPVFTYMFKHHYQGST</sequence>
<evidence type="ECO:0000313" key="1">
    <source>
        <dbReference type="EMBL" id="KAK8719863.1"/>
    </source>
</evidence>
<dbReference type="EMBL" id="JARKIK010001198">
    <property type="protein sequence ID" value="KAK8719863.1"/>
    <property type="molecule type" value="Genomic_DNA"/>
</dbReference>
<accession>A0AAW0VRH0</accession>
<dbReference type="Proteomes" id="UP001445076">
    <property type="component" value="Unassembled WGS sequence"/>
</dbReference>
<organism evidence="1 2">
    <name type="scientific">Cherax quadricarinatus</name>
    <name type="common">Australian red claw crayfish</name>
    <dbReference type="NCBI Taxonomy" id="27406"/>
    <lineage>
        <taxon>Eukaryota</taxon>
        <taxon>Metazoa</taxon>
        <taxon>Ecdysozoa</taxon>
        <taxon>Arthropoda</taxon>
        <taxon>Crustacea</taxon>
        <taxon>Multicrustacea</taxon>
        <taxon>Malacostraca</taxon>
        <taxon>Eumalacostraca</taxon>
        <taxon>Eucarida</taxon>
        <taxon>Decapoda</taxon>
        <taxon>Pleocyemata</taxon>
        <taxon>Astacidea</taxon>
        <taxon>Parastacoidea</taxon>
        <taxon>Parastacidae</taxon>
        <taxon>Cherax</taxon>
    </lineage>
</organism>
<proteinExistence type="predicted"/>
<feature type="non-terminal residue" evidence="1">
    <location>
        <position position="108"/>
    </location>
</feature>
<dbReference type="InterPro" id="IPR029058">
    <property type="entry name" value="AB_hydrolase_fold"/>
</dbReference>
<feature type="non-terminal residue" evidence="1">
    <location>
        <position position="1"/>
    </location>
</feature>